<evidence type="ECO:0000256" key="5">
    <source>
        <dbReference type="ARBA" id="ARBA00022763"/>
    </source>
</evidence>
<feature type="compositionally biased region" description="Basic residues" evidence="18">
    <location>
        <begin position="1428"/>
        <end position="1440"/>
    </location>
</feature>
<comment type="caution">
    <text evidence="22">The sequence shown here is derived from an EMBL/GenBank/DDBJ whole genome shotgun (WGS) entry which is preliminary data.</text>
</comment>
<evidence type="ECO:0000259" key="21">
    <source>
        <dbReference type="PROSITE" id="PS51413"/>
    </source>
</evidence>
<dbReference type="Gene3D" id="3.40.50.300">
    <property type="entry name" value="P-loop containing nucleotide triphosphate hydrolases"/>
    <property type="match status" value="1"/>
</dbReference>
<reference evidence="22 23" key="1">
    <citation type="submission" date="2019-09" db="EMBL/GenBank/DDBJ databases">
        <title>Draft genome of the ectomycorrhizal ascomycete Sphaerosporella brunnea.</title>
        <authorList>
            <consortium name="DOE Joint Genome Institute"/>
            <person name="Benucci G.M."/>
            <person name="Marozzi G."/>
            <person name="Antonielli L."/>
            <person name="Sanchez S."/>
            <person name="Marco P."/>
            <person name="Wang X."/>
            <person name="Falini L.B."/>
            <person name="Barry K."/>
            <person name="Haridas S."/>
            <person name="Lipzen A."/>
            <person name="Labutti K."/>
            <person name="Grigoriev I.V."/>
            <person name="Murat C."/>
            <person name="Martin F."/>
            <person name="Albertini E."/>
            <person name="Donnini D."/>
            <person name="Bonito G."/>
        </authorList>
    </citation>
    <scope>NUCLEOTIDE SEQUENCE [LARGE SCALE GENOMIC DNA]</scope>
    <source>
        <strain evidence="22 23">Sb_GMNB300</strain>
    </source>
</reference>
<dbReference type="FunFam" id="3.40.50.300:FF:001269">
    <property type="entry name" value="SNF2 family helicase/ATPase"/>
    <property type="match status" value="1"/>
</dbReference>
<evidence type="ECO:0000256" key="15">
    <source>
        <dbReference type="ARBA" id="ARBA00049360"/>
    </source>
</evidence>
<evidence type="ECO:0000256" key="16">
    <source>
        <dbReference type="RuleBase" id="RU368001"/>
    </source>
</evidence>
<feature type="compositionally biased region" description="Pro residues" evidence="18">
    <location>
        <begin position="15"/>
        <end position="24"/>
    </location>
</feature>
<dbReference type="PANTHER" id="PTHR45685:SF2">
    <property type="entry name" value="CHROMATIN-REMODELING ATPASE INO80"/>
    <property type="match status" value="1"/>
</dbReference>
<dbReference type="GO" id="GO:0040029">
    <property type="term" value="P:epigenetic regulation of gene expression"/>
    <property type="evidence" value="ECO:0007669"/>
    <property type="project" value="UniProtKB-ARBA"/>
</dbReference>
<dbReference type="GO" id="GO:0003677">
    <property type="term" value="F:DNA binding"/>
    <property type="evidence" value="ECO:0007669"/>
    <property type="project" value="UniProtKB-UniRule"/>
</dbReference>
<evidence type="ECO:0000256" key="18">
    <source>
        <dbReference type="SAM" id="MobiDB-lite"/>
    </source>
</evidence>
<keyword evidence="23" id="KW-1185">Reference proteome</keyword>
<dbReference type="GO" id="GO:0005524">
    <property type="term" value="F:ATP binding"/>
    <property type="evidence" value="ECO:0007669"/>
    <property type="project" value="UniProtKB-UniRule"/>
</dbReference>
<evidence type="ECO:0000256" key="2">
    <source>
        <dbReference type="ARBA" id="ARBA00007025"/>
    </source>
</evidence>
<gene>
    <name evidence="22" type="ORF">FN846DRAFT_908906</name>
</gene>
<evidence type="ECO:0000256" key="13">
    <source>
        <dbReference type="ARBA" id="ARBA00023204"/>
    </source>
</evidence>
<feature type="compositionally biased region" description="Basic and acidic residues" evidence="18">
    <location>
        <begin position="252"/>
        <end position="270"/>
    </location>
</feature>
<keyword evidence="9 17" id="KW-0175">Coiled coil</keyword>
<feature type="region of interest" description="Disordered" evidence="18">
    <location>
        <begin position="290"/>
        <end position="325"/>
    </location>
</feature>
<feature type="compositionally biased region" description="Basic and acidic residues" evidence="18">
    <location>
        <begin position="225"/>
        <end position="243"/>
    </location>
</feature>
<evidence type="ECO:0000256" key="11">
    <source>
        <dbReference type="ARBA" id="ARBA00023159"/>
    </source>
</evidence>
<evidence type="ECO:0000256" key="12">
    <source>
        <dbReference type="ARBA" id="ARBA00023163"/>
    </source>
</evidence>
<dbReference type="InterPro" id="IPR049730">
    <property type="entry name" value="SNF2/RAD54-like_C"/>
</dbReference>
<keyword evidence="8" id="KW-0805">Transcription regulation</keyword>
<evidence type="ECO:0000256" key="1">
    <source>
        <dbReference type="ARBA" id="ARBA00004123"/>
    </source>
</evidence>
<dbReference type="Pfam" id="PF13892">
    <property type="entry name" value="DBINO"/>
    <property type="match status" value="1"/>
</dbReference>
<evidence type="ECO:0000256" key="4">
    <source>
        <dbReference type="ARBA" id="ARBA00022741"/>
    </source>
</evidence>
<comment type="subunit">
    <text evidence="16">Component of the INO80 chromatin-remodeling complex.</text>
</comment>
<dbReference type="InterPro" id="IPR038718">
    <property type="entry name" value="SNF2-like_sf"/>
</dbReference>
<feature type="compositionally biased region" description="Low complexity" evidence="18">
    <location>
        <begin position="25"/>
        <end position="38"/>
    </location>
</feature>
<feature type="compositionally biased region" description="Basic and acidic residues" evidence="18">
    <location>
        <begin position="1402"/>
        <end position="1413"/>
    </location>
</feature>
<dbReference type="FunCoup" id="A0A5J5ESG9">
    <property type="interactions" value="1138"/>
</dbReference>
<dbReference type="Gene3D" id="3.40.50.10810">
    <property type="entry name" value="Tandem AAA-ATPase domain"/>
    <property type="match status" value="1"/>
</dbReference>
<evidence type="ECO:0000259" key="19">
    <source>
        <dbReference type="PROSITE" id="PS51192"/>
    </source>
</evidence>
<comment type="catalytic activity">
    <reaction evidence="15 16">
        <text>ATP + H2O = ADP + phosphate + H(+)</text>
        <dbReference type="Rhea" id="RHEA:13065"/>
        <dbReference type="ChEBI" id="CHEBI:15377"/>
        <dbReference type="ChEBI" id="CHEBI:15378"/>
        <dbReference type="ChEBI" id="CHEBI:30616"/>
        <dbReference type="ChEBI" id="CHEBI:43474"/>
        <dbReference type="ChEBI" id="CHEBI:456216"/>
    </reaction>
</comment>
<dbReference type="GO" id="GO:0006281">
    <property type="term" value="P:DNA repair"/>
    <property type="evidence" value="ECO:0007669"/>
    <property type="project" value="UniProtKB-UniRule"/>
</dbReference>
<evidence type="ECO:0000313" key="22">
    <source>
        <dbReference type="EMBL" id="KAA8901724.1"/>
    </source>
</evidence>
<evidence type="ECO:0000256" key="8">
    <source>
        <dbReference type="ARBA" id="ARBA00023015"/>
    </source>
</evidence>
<dbReference type="SMART" id="SM00487">
    <property type="entry name" value="DEXDc"/>
    <property type="match status" value="1"/>
</dbReference>
<dbReference type="Pfam" id="PF00271">
    <property type="entry name" value="Helicase_C"/>
    <property type="match status" value="1"/>
</dbReference>
<feature type="domain" description="DBINO" evidence="21">
    <location>
        <begin position="350"/>
        <end position="475"/>
    </location>
</feature>
<dbReference type="EC" id="3.6.4.-" evidence="16"/>
<dbReference type="InterPro" id="IPR027417">
    <property type="entry name" value="P-loop_NTPase"/>
</dbReference>
<dbReference type="GO" id="GO:0140658">
    <property type="term" value="F:ATP-dependent chromatin remodeler activity"/>
    <property type="evidence" value="ECO:0007669"/>
    <property type="project" value="InterPro"/>
</dbReference>
<feature type="coiled-coil region" evidence="17">
    <location>
        <begin position="424"/>
        <end position="458"/>
    </location>
</feature>
<comment type="subcellular location">
    <subcellularLocation>
        <location evidence="1 16">Nucleus</location>
    </subcellularLocation>
</comment>
<evidence type="ECO:0000259" key="20">
    <source>
        <dbReference type="PROSITE" id="PS51194"/>
    </source>
</evidence>
<evidence type="ECO:0000256" key="6">
    <source>
        <dbReference type="ARBA" id="ARBA00022801"/>
    </source>
</evidence>
<evidence type="ECO:0000256" key="10">
    <source>
        <dbReference type="ARBA" id="ARBA00023125"/>
    </source>
</evidence>
<organism evidence="22 23">
    <name type="scientific">Sphaerosporella brunnea</name>
    <dbReference type="NCBI Taxonomy" id="1250544"/>
    <lineage>
        <taxon>Eukaryota</taxon>
        <taxon>Fungi</taxon>
        <taxon>Dikarya</taxon>
        <taxon>Ascomycota</taxon>
        <taxon>Pezizomycotina</taxon>
        <taxon>Pezizomycetes</taxon>
        <taxon>Pezizales</taxon>
        <taxon>Pyronemataceae</taxon>
        <taxon>Sphaerosporella</taxon>
    </lineage>
</organism>
<dbReference type="EMBL" id="VXIS01000142">
    <property type="protein sequence ID" value="KAA8901724.1"/>
    <property type="molecule type" value="Genomic_DNA"/>
</dbReference>
<dbReference type="SMART" id="SM00490">
    <property type="entry name" value="HELICc"/>
    <property type="match status" value="1"/>
</dbReference>
<proteinExistence type="inferred from homology"/>
<feature type="domain" description="Helicase ATP-binding" evidence="19">
    <location>
        <begin position="606"/>
        <end position="778"/>
    </location>
</feature>
<feature type="compositionally biased region" description="Basic residues" evidence="18">
    <location>
        <begin position="302"/>
        <end position="313"/>
    </location>
</feature>
<dbReference type="PROSITE" id="PS51413">
    <property type="entry name" value="DBINO"/>
    <property type="match status" value="1"/>
</dbReference>
<dbReference type="InterPro" id="IPR050520">
    <property type="entry name" value="INO80/SWR1_helicase"/>
</dbReference>
<dbReference type="GO" id="GO:0010557">
    <property type="term" value="P:positive regulation of macromolecule biosynthetic process"/>
    <property type="evidence" value="ECO:0007669"/>
    <property type="project" value="UniProtKB-ARBA"/>
</dbReference>
<keyword evidence="11" id="KW-0010">Activator</keyword>
<comment type="domain">
    <text evidence="16">The DBINO region is involved in binding to DNA.</text>
</comment>
<keyword evidence="6 16" id="KW-0378">Hydrolase</keyword>
<dbReference type="Pfam" id="PF00176">
    <property type="entry name" value="SNF2-rel_dom"/>
    <property type="match status" value="1"/>
</dbReference>
<dbReference type="PANTHER" id="PTHR45685">
    <property type="entry name" value="HELICASE SRCAP-RELATED"/>
    <property type="match status" value="1"/>
</dbReference>
<keyword evidence="10 16" id="KW-0238">DNA-binding</keyword>
<feature type="compositionally biased region" description="Basic and acidic residues" evidence="18">
    <location>
        <begin position="203"/>
        <end position="216"/>
    </location>
</feature>
<keyword evidence="22" id="KW-0347">Helicase</keyword>
<evidence type="ECO:0000256" key="3">
    <source>
        <dbReference type="ARBA" id="ARBA00019805"/>
    </source>
</evidence>
<dbReference type="CDD" id="cd18002">
    <property type="entry name" value="DEXQc_INO80"/>
    <property type="match status" value="1"/>
</dbReference>
<comment type="similarity">
    <text evidence="2 16">Belongs to the SNF2/RAD54 helicase family.</text>
</comment>
<name>A0A5J5ESG9_9PEZI</name>
<dbReference type="Proteomes" id="UP000326924">
    <property type="component" value="Unassembled WGS sequence"/>
</dbReference>
<feature type="region of interest" description="Disordered" evidence="18">
    <location>
        <begin position="1"/>
        <end position="109"/>
    </location>
</feature>
<dbReference type="InterPro" id="IPR031047">
    <property type="entry name" value="DEXQc_INO80"/>
</dbReference>
<evidence type="ECO:0000256" key="14">
    <source>
        <dbReference type="ARBA" id="ARBA00023242"/>
    </source>
</evidence>
<dbReference type="GO" id="GO:0042393">
    <property type="term" value="F:histone binding"/>
    <property type="evidence" value="ECO:0007669"/>
    <property type="project" value="TreeGrafter"/>
</dbReference>
<feature type="domain" description="Helicase C-terminal" evidence="20">
    <location>
        <begin position="1176"/>
        <end position="1331"/>
    </location>
</feature>
<keyword evidence="12" id="KW-0804">Transcription</keyword>
<keyword evidence="14" id="KW-0539">Nucleus</keyword>
<keyword evidence="7 16" id="KW-0067">ATP-binding</keyword>
<protein>
    <recommendedName>
        <fullName evidence="3 16">Chromatin-remodeling ATPase INO80</fullName>
        <ecNumber evidence="16">3.6.4.-</ecNumber>
    </recommendedName>
</protein>
<keyword evidence="13 16" id="KW-0234">DNA repair</keyword>
<feature type="region of interest" description="Disordered" evidence="18">
    <location>
        <begin position="545"/>
        <end position="565"/>
    </location>
</feature>
<sequence>MSISALLSTNAEDSPLPPPPPPPAASTNTTTNHSSSNLRISPTSQRHHFVEKQPLRSPENTRTMPPKQAVNGRPVAPPAYTHTYDAEATDSDQEPMYQPPAGKKAAAVPPPVRGFKYHNSMQLDQRVDVTDSDEDSDVFQSERIEYLKNARKRQIELEEQETEKRKRRCLQYQKTLEGRLAKYAAIARERGRKAHLEAALEEVMAKEEEDEKERKKEQQRKRRREKAEAEKKLKMEMAAKAAKETAAQAPAEIRRQRDEPPPLKIRIAEKPPAFEEGLVDFPMDAVDSDVSGVPFEEDPNRKVRKKPGPKKKLLPPAEEMETTKAPEPVVKEEVYVPHASKTYNQLYDQIWKDIARKEIPRLQRVQQSSLTTKTNNLRKTAQLASKEAQRWKLRTTKNVKDTQARAKRSMREMLTFWKRNEREERDLRRRAEKEAIERAKKEEEMREARRQARKLNFLISQTELYSHFIGRKIKTDDIEKSTGSDEVAASDQTVQKPDTTQPVLGDGKAGDVVTNFEDLDFDDEEALQRAAAANAQHAIQAAKDRARAFNQQEGSEEGAGASNMDLDGEEMNFQNPTSLGDVEITQPKMLNCQLKEYQLKGLNWLSNLYEQGINGILADEMGLGKTVQSISVMAYLAEHHNIWGPFLVIAPASTLHNWQQEIARFVPDFKAIPYWGTAKDRKVLRKFWDRKSLVYTKDSPFHVLITSYQLVVQDTQYFQRMKWQYMILDEAQAIKSSSSSRWKALLGFHCRNRLLLTGTPIQNSMQELWALLHFIMPSLFDSHDEFSEWFSKDIESHAQSNTQLNEAQLRRLHMILKPFMLRRVKKHVQKELGDKIEKDVFCELTYRQRAIYKSLRDKISFMDLIEKAAAGGEDNTQTLMNLVMQFRKVCNHPDLFERADVRSPLALTAWSETGSFLREGNILDVPYTAKNRISYRVPALVYRHGGRLDLPGSDSDAGSRRHLLRNSWNIWKPDYIKQSITAGGNGAFSWVPYSDASPGEVSAAFCQPLLEKFYNPRQNARALFPVIYDDEQQYVPRHARFPVSEFAAKSPIFTATEEGIMAALLNVSNTVCLNERLNSMDPLGYRAVSAPPIGLVCLNQGAVIEQETLLFNEKTRRFFNGPTPFEDKILLENNVDPANYPSPPALPRPSMDRMSMSHVQVPSMSRFVSDSGKLAELDRLLTELKAGGHRVLLYFQMTRMMDLCEEYLTYRHHKYLRLDGSSKLEDRRDMVAAWQTNPELFVFILSTRAGGLGINLTAADTVIFYDSDWNPTIDSQAMDRAHRLGQTKQVRVFRLITRGTIEERIRMRAQQKEEVQRVVIQGGDPNAKNKNIDFKGTREVATWLFDKDEAEALENALAAKEKEMEEQKAKAGSKAKGKKKKAAVAVGAGDSAKGFNIEDMYHEGEGRFDDSGKPSEASTPVPTTAVGPKKRAKGKSNKKKSTQERLNMIDGNMDMH</sequence>
<dbReference type="GO" id="GO:0031011">
    <property type="term" value="C:Ino80 complex"/>
    <property type="evidence" value="ECO:0007669"/>
    <property type="project" value="UniProtKB-UniRule"/>
</dbReference>
<keyword evidence="4" id="KW-0547">Nucleotide-binding</keyword>
<dbReference type="InterPro" id="IPR020838">
    <property type="entry name" value="DBINO"/>
</dbReference>
<evidence type="ECO:0000256" key="7">
    <source>
        <dbReference type="ARBA" id="ARBA00022840"/>
    </source>
</evidence>
<feature type="region of interest" description="Disordered" evidence="18">
    <location>
        <begin position="1402"/>
        <end position="1456"/>
    </location>
</feature>
<dbReference type="SUPFAM" id="SSF52540">
    <property type="entry name" value="P-loop containing nucleoside triphosphate hydrolases"/>
    <property type="match status" value="2"/>
</dbReference>
<keyword evidence="5 16" id="KW-0227">DNA damage</keyword>
<dbReference type="CDD" id="cd18793">
    <property type="entry name" value="SF2_C_SNF"/>
    <property type="match status" value="1"/>
</dbReference>
<evidence type="ECO:0000256" key="9">
    <source>
        <dbReference type="ARBA" id="ARBA00023054"/>
    </source>
</evidence>
<dbReference type="OrthoDB" id="372624at2759"/>
<dbReference type="InterPro" id="IPR000330">
    <property type="entry name" value="SNF2_N"/>
</dbReference>
<dbReference type="InParanoid" id="A0A5J5ESG9"/>
<dbReference type="GO" id="GO:0051276">
    <property type="term" value="P:chromosome organization"/>
    <property type="evidence" value="ECO:0007669"/>
    <property type="project" value="UniProtKB-ARBA"/>
</dbReference>
<dbReference type="PROSITE" id="PS51192">
    <property type="entry name" value="HELICASE_ATP_BIND_1"/>
    <property type="match status" value="1"/>
</dbReference>
<dbReference type="GO" id="GO:0004386">
    <property type="term" value="F:helicase activity"/>
    <property type="evidence" value="ECO:0007669"/>
    <property type="project" value="UniProtKB-KW"/>
</dbReference>
<dbReference type="InterPro" id="IPR001650">
    <property type="entry name" value="Helicase_C-like"/>
</dbReference>
<feature type="region of interest" description="Disordered" evidence="18">
    <location>
        <begin position="478"/>
        <end position="509"/>
    </location>
</feature>
<evidence type="ECO:0000313" key="23">
    <source>
        <dbReference type="Proteomes" id="UP000326924"/>
    </source>
</evidence>
<evidence type="ECO:0000256" key="17">
    <source>
        <dbReference type="SAM" id="Coils"/>
    </source>
</evidence>
<dbReference type="PROSITE" id="PS51194">
    <property type="entry name" value="HELICASE_CTER"/>
    <property type="match status" value="1"/>
</dbReference>
<dbReference type="FunFam" id="3.40.50.10810:FF:000022">
    <property type="entry name" value="Blast:Putative DNA helicase Ino80"/>
    <property type="match status" value="1"/>
</dbReference>
<dbReference type="GO" id="GO:0006366">
    <property type="term" value="P:transcription by RNA polymerase II"/>
    <property type="evidence" value="ECO:0007669"/>
    <property type="project" value="UniProtKB-ARBA"/>
</dbReference>
<dbReference type="GO" id="GO:0016887">
    <property type="term" value="F:ATP hydrolysis activity"/>
    <property type="evidence" value="ECO:0007669"/>
    <property type="project" value="TreeGrafter"/>
</dbReference>
<feature type="compositionally biased region" description="Polar residues" evidence="18">
    <location>
        <begin position="490"/>
        <end position="502"/>
    </location>
</feature>
<feature type="compositionally biased region" description="Polar residues" evidence="18">
    <location>
        <begin position="1"/>
        <end position="12"/>
    </location>
</feature>
<accession>A0A5J5ESG9</accession>
<comment type="function">
    <text evidence="16">ATPase component of the INO80 complex which remodels chromatin by shifting nucleosomes and is involved in DNA repair.</text>
</comment>
<dbReference type="InterPro" id="IPR014001">
    <property type="entry name" value="Helicase_ATP-bd"/>
</dbReference>
<feature type="region of interest" description="Disordered" evidence="18">
    <location>
        <begin position="203"/>
        <end position="270"/>
    </location>
</feature>